<dbReference type="Proteomes" id="UP000245119">
    <property type="component" value="Linkage Group LG3"/>
</dbReference>
<dbReference type="AlphaFoldDB" id="A0A2T7PJW6"/>
<dbReference type="EMBL" id="PZQS01000003">
    <property type="protein sequence ID" value="PVD33700.1"/>
    <property type="molecule type" value="Genomic_DNA"/>
</dbReference>
<comment type="caution">
    <text evidence="1">The sequence shown here is derived from an EMBL/GenBank/DDBJ whole genome shotgun (WGS) entry which is preliminary data.</text>
</comment>
<name>A0A2T7PJW6_POMCA</name>
<proteinExistence type="predicted"/>
<protein>
    <submittedName>
        <fullName evidence="1">Uncharacterized protein</fullName>
    </submittedName>
</protein>
<reference evidence="1 2" key="1">
    <citation type="submission" date="2018-04" db="EMBL/GenBank/DDBJ databases">
        <title>The genome of golden apple snail Pomacea canaliculata provides insight into stress tolerance and invasive adaptation.</title>
        <authorList>
            <person name="Liu C."/>
            <person name="Liu B."/>
            <person name="Ren Y."/>
            <person name="Zhang Y."/>
            <person name="Wang H."/>
            <person name="Li S."/>
            <person name="Jiang F."/>
            <person name="Yin L."/>
            <person name="Zhang G."/>
            <person name="Qian W."/>
            <person name="Fan W."/>
        </authorList>
    </citation>
    <scope>NUCLEOTIDE SEQUENCE [LARGE SCALE GENOMIC DNA]</scope>
    <source>
        <strain evidence="1">SZHN2017</strain>
        <tissue evidence="1">Muscle</tissue>
    </source>
</reference>
<evidence type="ECO:0000313" key="1">
    <source>
        <dbReference type="EMBL" id="PVD33700.1"/>
    </source>
</evidence>
<gene>
    <name evidence="1" type="ORF">C0Q70_04960</name>
</gene>
<accession>A0A2T7PJW6</accession>
<keyword evidence="2" id="KW-1185">Reference proteome</keyword>
<organism evidence="1 2">
    <name type="scientific">Pomacea canaliculata</name>
    <name type="common">Golden apple snail</name>
    <dbReference type="NCBI Taxonomy" id="400727"/>
    <lineage>
        <taxon>Eukaryota</taxon>
        <taxon>Metazoa</taxon>
        <taxon>Spiralia</taxon>
        <taxon>Lophotrochozoa</taxon>
        <taxon>Mollusca</taxon>
        <taxon>Gastropoda</taxon>
        <taxon>Caenogastropoda</taxon>
        <taxon>Architaenioglossa</taxon>
        <taxon>Ampullarioidea</taxon>
        <taxon>Ampullariidae</taxon>
        <taxon>Pomacea</taxon>
    </lineage>
</organism>
<evidence type="ECO:0000313" key="2">
    <source>
        <dbReference type="Proteomes" id="UP000245119"/>
    </source>
</evidence>
<sequence length="99" mass="10801">MDTRTDRRPPALLLLVVYSGVGVWQVVPDIARLERDAWQSQYPGYRGPTRSGSPETSDCGCVRLTGPLAPNWLCPLLNATPTARDQEPVPVTVAVHPGH</sequence>